<dbReference type="InterPro" id="IPR055348">
    <property type="entry name" value="DctQ"/>
</dbReference>
<evidence type="ECO:0000256" key="6">
    <source>
        <dbReference type="ARBA" id="ARBA00022989"/>
    </source>
</evidence>
<dbReference type="OrthoDB" id="2085311at2"/>
<feature type="transmembrane region" description="Helical" evidence="9">
    <location>
        <begin position="42"/>
        <end position="60"/>
    </location>
</feature>
<name>A0A2N7TWD3_9GAMM</name>
<organism evidence="11 12">
    <name type="scientific">Billgrantia endophytica</name>
    <dbReference type="NCBI Taxonomy" id="2033802"/>
    <lineage>
        <taxon>Bacteria</taxon>
        <taxon>Pseudomonadati</taxon>
        <taxon>Pseudomonadota</taxon>
        <taxon>Gammaproteobacteria</taxon>
        <taxon>Oceanospirillales</taxon>
        <taxon>Halomonadaceae</taxon>
        <taxon>Billgrantia</taxon>
    </lineage>
</organism>
<keyword evidence="2 9" id="KW-0813">Transport</keyword>
<keyword evidence="5 9" id="KW-0812">Transmembrane</keyword>
<dbReference type="AlphaFoldDB" id="A0A2N7TWD3"/>
<dbReference type="EMBL" id="PNRF01000044">
    <property type="protein sequence ID" value="PMR72502.1"/>
    <property type="molecule type" value="Genomic_DNA"/>
</dbReference>
<evidence type="ECO:0000256" key="9">
    <source>
        <dbReference type="RuleBase" id="RU369079"/>
    </source>
</evidence>
<dbReference type="RefSeq" id="WP_102655366.1">
    <property type="nucleotide sequence ID" value="NZ_PNRF01000044.1"/>
</dbReference>
<comment type="subcellular location">
    <subcellularLocation>
        <location evidence="1 9">Cell inner membrane</location>
        <topology evidence="1 9">Multi-pass membrane protein</topology>
    </subcellularLocation>
</comment>
<evidence type="ECO:0000256" key="5">
    <source>
        <dbReference type="ARBA" id="ARBA00022692"/>
    </source>
</evidence>
<dbReference type="Proteomes" id="UP000235803">
    <property type="component" value="Unassembled WGS sequence"/>
</dbReference>
<feature type="transmembrane region" description="Helical" evidence="9">
    <location>
        <begin position="121"/>
        <end position="140"/>
    </location>
</feature>
<evidence type="ECO:0000256" key="7">
    <source>
        <dbReference type="ARBA" id="ARBA00023136"/>
    </source>
</evidence>
<gene>
    <name evidence="11" type="ORF">C1H69_21170</name>
</gene>
<dbReference type="GO" id="GO:0015740">
    <property type="term" value="P:C4-dicarboxylate transport"/>
    <property type="evidence" value="ECO:0007669"/>
    <property type="project" value="TreeGrafter"/>
</dbReference>
<evidence type="ECO:0000313" key="12">
    <source>
        <dbReference type="Proteomes" id="UP000235803"/>
    </source>
</evidence>
<sequence length="163" mass="17777">MWRWYDRIEEWLAILLLGGTSLVMLVSSTARAIGQPFAGGAELAQFLFIWTAVLGADITLRRGGQVRIDALAVRLPPLLQCLAAGLCLVLMLGFLFLLAWYGFPLALSNWQRPMGVAGLSYGYITLALPVGAMLMIVSLTRRIAAKGIVFSLAPDDEIVEEPL</sequence>
<keyword evidence="6 9" id="KW-1133">Transmembrane helix</keyword>
<dbReference type="GO" id="GO:0022857">
    <property type="term" value="F:transmembrane transporter activity"/>
    <property type="evidence" value="ECO:0007669"/>
    <property type="project" value="UniProtKB-UniRule"/>
</dbReference>
<evidence type="ECO:0000256" key="3">
    <source>
        <dbReference type="ARBA" id="ARBA00022475"/>
    </source>
</evidence>
<evidence type="ECO:0000259" key="10">
    <source>
        <dbReference type="Pfam" id="PF04290"/>
    </source>
</evidence>
<evidence type="ECO:0000256" key="8">
    <source>
        <dbReference type="ARBA" id="ARBA00038436"/>
    </source>
</evidence>
<keyword evidence="3" id="KW-1003">Cell membrane</keyword>
<keyword evidence="12" id="KW-1185">Reference proteome</keyword>
<comment type="caution">
    <text evidence="11">The sequence shown here is derived from an EMBL/GenBank/DDBJ whole genome shotgun (WGS) entry which is preliminary data.</text>
</comment>
<comment type="similarity">
    <text evidence="8 9">Belongs to the TRAP transporter small permease family.</text>
</comment>
<keyword evidence="7 9" id="KW-0472">Membrane</keyword>
<evidence type="ECO:0000313" key="11">
    <source>
        <dbReference type="EMBL" id="PMR72502.1"/>
    </source>
</evidence>
<feature type="domain" description="Tripartite ATP-independent periplasmic transporters DctQ component" evidence="10">
    <location>
        <begin position="22"/>
        <end position="144"/>
    </location>
</feature>
<dbReference type="PANTHER" id="PTHR35011:SF2">
    <property type="entry name" value="2,3-DIKETO-L-GULONATE TRAP TRANSPORTER SMALL PERMEASE PROTEIN YIAM"/>
    <property type="match status" value="1"/>
</dbReference>
<protein>
    <recommendedName>
        <fullName evidence="9">TRAP transporter small permease protein</fullName>
    </recommendedName>
</protein>
<dbReference type="GO" id="GO:0005886">
    <property type="term" value="C:plasma membrane"/>
    <property type="evidence" value="ECO:0007669"/>
    <property type="project" value="UniProtKB-SubCell"/>
</dbReference>
<feature type="transmembrane region" description="Helical" evidence="9">
    <location>
        <begin position="81"/>
        <end position="101"/>
    </location>
</feature>
<comment type="function">
    <text evidence="9">Part of the tripartite ATP-independent periplasmic (TRAP) transport system.</text>
</comment>
<dbReference type="InterPro" id="IPR007387">
    <property type="entry name" value="TRAP_DctQ"/>
</dbReference>
<dbReference type="Pfam" id="PF04290">
    <property type="entry name" value="DctQ"/>
    <property type="match status" value="1"/>
</dbReference>
<proteinExistence type="inferred from homology"/>
<dbReference type="PANTHER" id="PTHR35011">
    <property type="entry name" value="2,3-DIKETO-L-GULONATE TRAP TRANSPORTER SMALL PERMEASE PROTEIN YIAM"/>
    <property type="match status" value="1"/>
</dbReference>
<comment type="subunit">
    <text evidence="9">The complex comprises the extracytoplasmic solute receptor protein and the two transmembrane proteins.</text>
</comment>
<reference evidence="11 12" key="1">
    <citation type="submission" date="2018-01" db="EMBL/GenBank/DDBJ databases">
        <title>Halomonas endophytica sp. nov., isolated from storage liquid in the stems of Populus euphratica.</title>
        <authorList>
            <person name="Chen C."/>
        </authorList>
    </citation>
    <scope>NUCLEOTIDE SEQUENCE [LARGE SCALE GENOMIC DNA]</scope>
    <source>
        <strain evidence="11 12">MC28</strain>
    </source>
</reference>
<accession>A0A2N7TWD3</accession>
<evidence type="ECO:0000256" key="1">
    <source>
        <dbReference type="ARBA" id="ARBA00004429"/>
    </source>
</evidence>
<evidence type="ECO:0000256" key="2">
    <source>
        <dbReference type="ARBA" id="ARBA00022448"/>
    </source>
</evidence>
<comment type="caution">
    <text evidence="9">Lacks conserved residue(s) required for the propagation of feature annotation.</text>
</comment>
<evidence type="ECO:0000256" key="4">
    <source>
        <dbReference type="ARBA" id="ARBA00022519"/>
    </source>
</evidence>
<keyword evidence="4 9" id="KW-0997">Cell inner membrane</keyword>